<evidence type="ECO:0000313" key="4">
    <source>
        <dbReference type="Proteomes" id="UP000003136"/>
    </source>
</evidence>
<feature type="compositionally biased region" description="Polar residues" evidence="1">
    <location>
        <begin position="15"/>
        <end position="25"/>
    </location>
</feature>
<evidence type="ECO:0000256" key="2">
    <source>
        <dbReference type="SAM" id="Phobius"/>
    </source>
</evidence>
<organism evidence="3 4">
    <name type="scientific">[Bacteroides] pectinophilus ATCC 43243</name>
    <dbReference type="NCBI Taxonomy" id="483218"/>
    <lineage>
        <taxon>Bacteria</taxon>
        <taxon>Bacillati</taxon>
        <taxon>Bacillota</taxon>
        <taxon>Clostridia</taxon>
        <taxon>Eubacteriales</taxon>
    </lineage>
</organism>
<feature type="region of interest" description="Disordered" evidence="1">
    <location>
        <begin position="1"/>
        <end position="47"/>
    </location>
</feature>
<feature type="compositionally biased region" description="Basic and acidic residues" evidence="1">
    <location>
        <begin position="1"/>
        <end position="14"/>
    </location>
</feature>
<accession>B7AP14</accession>
<keyword evidence="2" id="KW-1133">Transmembrane helix</keyword>
<reference evidence="3 4" key="2">
    <citation type="submission" date="2008-11" db="EMBL/GenBank/DDBJ databases">
        <authorList>
            <person name="Fulton L."/>
            <person name="Clifton S."/>
            <person name="Fulton B."/>
            <person name="Xu J."/>
            <person name="Minx P."/>
            <person name="Pepin K.H."/>
            <person name="Johnson M."/>
            <person name="Bhonagiri V."/>
            <person name="Nash W.E."/>
            <person name="Mardis E.R."/>
            <person name="Wilson R.K."/>
        </authorList>
    </citation>
    <scope>NUCLEOTIDE SEQUENCE [LARGE SCALE GENOMIC DNA]</scope>
    <source>
        <strain evidence="3 4">ATCC 43243</strain>
    </source>
</reference>
<evidence type="ECO:0000256" key="1">
    <source>
        <dbReference type="SAM" id="MobiDB-lite"/>
    </source>
</evidence>
<sequence>MADIREYKKMKEQKSNVVSGKSRFNVQPLPPSAQKGKNAPDDTEYDDTFDDEDYSRQLKMHRIRSVIAGIAVLALAALGVVYIISNVDNHTYSGYTIVNSVTRDDVQNVKYYEFADGYVKCSNDGIIYYDYKGNAIWNQTYEMKSPQLVTCKECLAVGDINGSTIYVFNTKGMLGSIDTSLSISQIDVGGTGLVAAVLEDTSSNYINMYEPSGEKVYSVKTTLSGDGYPLNISISEDMTKLIASYVYVSGESIKTNVVFYNFSDVGQNETERVVGGFNHYDSTIVPEVDFLSDTCAIAIGEDVLSIYKIKEFPNLQKEIKLDGNIERVFTSSRYIGILMENKESGDNFKLMVYDNSGNKVSETAFNTSYDTIKFDNDSIILYNDNTFTLMNIKGKQLANLRFDLPVEEILSAGSRGSYMVVNSTYVQEIRLK</sequence>
<dbReference type="eggNOG" id="ENOG502ZBIU">
    <property type="taxonomic scope" value="Bacteria"/>
</dbReference>
<dbReference type="Pfam" id="PF18975">
    <property type="entry name" value="DUF5711"/>
    <property type="match status" value="1"/>
</dbReference>
<keyword evidence="4" id="KW-1185">Reference proteome</keyword>
<evidence type="ECO:0008006" key="5">
    <source>
        <dbReference type="Google" id="ProtNLM"/>
    </source>
</evidence>
<dbReference type="AlphaFoldDB" id="B7AP14"/>
<evidence type="ECO:0000313" key="3">
    <source>
        <dbReference type="EMBL" id="EEC58288.1"/>
    </source>
</evidence>
<keyword evidence="2" id="KW-0812">Transmembrane</keyword>
<gene>
    <name evidence="3" type="ORF">BACPEC_00418</name>
</gene>
<comment type="caution">
    <text evidence="3">The sequence shown here is derived from an EMBL/GenBank/DDBJ whole genome shotgun (WGS) entry which is preliminary data.</text>
</comment>
<dbReference type="EMBL" id="ABVQ01000034">
    <property type="protein sequence ID" value="EEC58288.1"/>
    <property type="molecule type" value="Genomic_DNA"/>
</dbReference>
<keyword evidence="2" id="KW-0472">Membrane</keyword>
<dbReference type="Proteomes" id="UP000003136">
    <property type="component" value="Unassembled WGS sequence"/>
</dbReference>
<protein>
    <recommendedName>
        <fullName evidence="5">DUF5050 domain-containing protein</fullName>
    </recommendedName>
</protein>
<dbReference type="InterPro" id="IPR043765">
    <property type="entry name" value="DUF5711"/>
</dbReference>
<reference evidence="3 4" key="1">
    <citation type="submission" date="2008-11" db="EMBL/GenBank/DDBJ databases">
        <title>Draft genome sequence of Bacteroides pectinophilus (ATCC 43243).</title>
        <authorList>
            <person name="Sudarsanam P."/>
            <person name="Ley R."/>
            <person name="Guruge J."/>
            <person name="Turnbaugh P.J."/>
            <person name="Mahowald M."/>
            <person name="Liep D."/>
            <person name="Gordon J."/>
        </authorList>
    </citation>
    <scope>NUCLEOTIDE SEQUENCE [LARGE SCALE GENOMIC DNA]</scope>
    <source>
        <strain evidence="3 4">ATCC 43243</strain>
    </source>
</reference>
<dbReference type="HOGENOM" id="CLU_043795_1_0_9"/>
<feature type="transmembrane region" description="Helical" evidence="2">
    <location>
        <begin position="66"/>
        <end position="84"/>
    </location>
</feature>
<name>B7AP14_9FIRM</name>
<dbReference type="STRING" id="483218.BACPEC_00418"/>
<proteinExistence type="predicted"/>